<dbReference type="Gene3D" id="3.40.50.2000">
    <property type="entry name" value="Glycogen Phosphorylase B"/>
    <property type="match status" value="1"/>
</dbReference>
<evidence type="ECO:0000256" key="6">
    <source>
        <dbReference type="ARBA" id="ARBA00047475"/>
    </source>
</evidence>
<dbReference type="EC" id="2.4.1.17" evidence="2"/>
<dbReference type="InterPro" id="IPR050271">
    <property type="entry name" value="UDP-glycosyltransferase"/>
</dbReference>
<evidence type="ECO:0000256" key="2">
    <source>
        <dbReference type="ARBA" id="ARBA00012544"/>
    </source>
</evidence>
<dbReference type="Pfam" id="PF00201">
    <property type="entry name" value="UDPGT"/>
    <property type="match status" value="1"/>
</dbReference>
<evidence type="ECO:0000256" key="5">
    <source>
        <dbReference type="ARBA" id="ARBA00022729"/>
    </source>
</evidence>
<dbReference type="EMBL" id="KZ419000">
    <property type="protein sequence ID" value="PIO53116.1"/>
    <property type="molecule type" value="Genomic_DNA"/>
</dbReference>
<accession>A0A2G9T583</accession>
<keyword evidence="3" id="KW-0328">Glycosyltransferase</keyword>
<feature type="non-terminal residue" evidence="7">
    <location>
        <position position="72"/>
    </location>
</feature>
<sequence>HPRLRCFVSHAGLNSVMEVARNGKPSILVPIFADQIRNAQFLEAKNATIVITKEEFNRDTFSAALKKLLNDK</sequence>
<feature type="non-terminal residue" evidence="7">
    <location>
        <position position="1"/>
    </location>
</feature>
<dbReference type="AlphaFoldDB" id="A0A2G9T583"/>
<dbReference type="OrthoDB" id="5850162at2759"/>
<comment type="catalytic activity">
    <reaction evidence="6">
        <text>glucuronate acceptor + UDP-alpha-D-glucuronate = acceptor beta-D-glucuronoside + UDP + H(+)</text>
        <dbReference type="Rhea" id="RHEA:21032"/>
        <dbReference type="ChEBI" id="CHEBI:15378"/>
        <dbReference type="ChEBI" id="CHEBI:58052"/>
        <dbReference type="ChEBI" id="CHEBI:58223"/>
        <dbReference type="ChEBI" id="CHEBI:132367"/>
        <dbReference type="ChEBI" id="CHEBI:132368"/>
        <dbReference type="EC" id="2.4.1.17"/>
    </reaction>
</comment>
<dbReference type="PANTHER" id="PTHR48043:SF23">
    <property type="entry name" value="UDP-GLUCURONOSYLTRANSFERASE"/>
    <property type="match status" value="1"/>
</dbReference>
<dbReference type="PANTHER" id="PTHR48043">
    <property type="entry name" value="EG:EG0003.4 PROTEIN-RELATED"/>
    <property type="match status" value="1"/>
</dbReference>
<evidence type="ECO:0000313" key="7">
    <source>
        <dbReference type="EMBL" id="PIO53116.1"/>
    </source>
</evidence>
<dbReference type="SUPFAM" id="SSF53756">
    <property type="entry name" value="UDP-Glycosyltransferase/glycogen phosphorylase"/>
    <property type="match status" value="1"/>
</dbReference>
<name>A0A2G9T583_TELCI</name>
<keyword evidence="8" id="KW-1185">Reference proteome</keyword>
<evidence type="ECO:0000256" key="4">
    <source>
        <dbReference type="ARBA" id="ARBA00022679"/>
    </source>
</evidence>
<dbReference type="InterPro" id="IPR002213">
    <property type="entry name" value="UDP_glucos_trans"/>
</dbReference>
<comment type="similarity">
    <text evidence="1">Belongs to the UDP-glycosyltransferase family.</text>
</comment>
<evidence type="ECO:0000313" key="8">
    <source>
        <dbReference type="Proteomes" id="UP000230423"/>
    </source>
</evidence>
<evidence type="ECO:0000256" key="3">
    <source>
        <dbReference type="ARBA" id="ARBA00022676"/>
    </source>
</evidence>
<organism evidence="7 8">
    <name type="scientific">Teladorsagia circumcincta</name>
    <name type="common">Brown stomach worm</name>
    <name type="synonym">Ostertagia circumcincta</name>
    <dbReference type="NCBI Taxonomy" id="45464"/>
    <lineage>
        <taxon>Eukaryota</taxon>
        <taxon>Metazoa</taxon>
        <taxon>Ecdysozoa</taxon>
        <taxon>Nematoda</taxon>
        <taxon>Chromadorea</taxon>
        <taxon>Rhabditida</taxon>
        <taxon>Rhabditina</taxon>
        <taxon>Rhabditomorpha</taxon>
        <taxon>Strongyloidea</taxon>
        <taxon>Trichostrongylidae</taxon>
        <taxon>Teladorsagia</taxon>
    </lineage>
</organism>
<keyword evidence="5" id="KW-0732">Signal</keyword>
<protein>
    <recommendedName>
        <fullName evidence="2">glucuronosyltransferase</fullName>
        <ecNumber evidence="2">2.4.1.17</ecNumber>
    </recommendedName>
</protein>
<proteinExistence type="inferred from homology"/>
<keyword evidence="4" id="KW-0808">Transferase</keyword>
<dbReference type="GO" id="GO:0015020">
    <property type="term" value="F:glucuronosyltransferase activity"/>
    <property type="evidence" value="ECO:0007669"/>
    <property type="project" value="UniProtKB-EC"/>
</dbReference>
<gene>
    <name evidence="7" type="ORF">TELCIR_25564</name>
</gene>
<reference evidence="7 8" key="1">
    <citation type="submission" date="2015-09" db="EMBL/GenBank/DDBJ databases">
        <title>Draft genome of the parasitic nematode Teladorsagia circumcincta isolate WARC Sus (inbred).</title>
        <authorList>
            <person name="Mitreva M."/>
        </authorList>
    </citation>
    <scope>NUCLEOTIDE SEQUENCE [LARGE SCALE GENOMIC DNA]</scope>
    <source>
        <strain evidence="7 8">S</strain>
    </source>
</reference>
<dbReference type="Proteomes" id="UP000230423">
    <property type="component" value="Unassembled WGS sequence"/>
</dbReference>
<evidence type="ECO:0000256" key="1">
    <source>
        <dbReference type="ARBA" id="ARBA00009995"/>
    </source>
</evidence>